<dbReference type="InterPro" id="IPR056594">
    <property type="entry name" value="AT5G49610-like_b-prop"/>
</dbReference>
<name>N1QR72_AEGTA</name>
<dbReference type="EnsemblPlants" id="EMT02246">
    <property type="protein sequence ID" value="EMT02246"/>
    <property type="gene ID" value="F775_18110"/>
</dbReference>
<reference evidence="2" key="1">
    <citation type="submission" date="2015-06" db="UniProtKB">
        <authorList>
            <consortium name="EnsemblPlants"/>
        </authorList>
    </citation>
    <scope>IDENTIFICATION</scope>
</reference>
<accession>N1QR72</accession>
<sequence>MRIYDIVFTPVLDPPDRIPPQRFDLRLRDVESGTQLIVNLLDFRHGRVLLLLTERARRKVIVCDPITGEQHDLSFPPKFEGTYVVNAAVLCAASERDHVHGSCHLSPFKVVLISYSGGVNRPIACAYSSKIGIWGDIISVDVPHRLVFAHIPGLLVGNALYWLLAIISDGILKFDLDEQSLAVINGPTIANDVYHASHWIIQLEDGAVAMAILSYPRFQMWQMDVSCHGVVTWMMLKTIDMHDIPGLPPQIEGNKATMKSIVGCVQHTNEFLLSVDDNVYMVQLKSMQSRKLCEYQHYSNYHCFKSFYPPGDYSFLVFILQE</sequence>
<dbReference type="PANTHER" id="PTHR33186:SF18">
    <property type="entry name" value="OS10G0136150 PROTEIN"/>
    <property type="match status" value="1"/>
</dbReference>
<dbReference type="Pfam" id="PF23635">
    <property type="entry name" value="Beta-prop_AT5G49610-like"/>
    <property type="match status" value="1"/>
</dbReference>
<dbReference type="PANTHER" id="PTHR33186">
    <property type="entry name" value="OS10G0136150 PROTEIN-RELATED"/>
    <property type="match status" value="1"/>
</dbReference>
<feature type="domain" description="F-box protein AT5G49610-like beta-propeller" evidence="1">
    <location>
        <begin position="40"/>
        <end position="300"/>
    </location>
</feature>
<dbReference type="AlphaFoldDB" id="N1QR72"/>
<proteinExistence type="predicted"/>
<evidence type="ECO:0000313" key="2">
    <source>
        <dbReference type="EnsemblPlants" id="EMT02246"/>
    </source>
</evidence>
<protein>
    <recommendedName>
        <fullName evidence="1">F-box protein AT5G49610-like beta-propeller domain-containing protein</fullName>
    </recommendedName>
</protein>
<organism evidence="2">
    <name type="scientific">Aegilops tauschii</name>
    <name type="common">Tausch's goatgrass</name>
    <name type="synonym">Aegilops squarrosa</name>
    <dbReference type="NCBI Taxonomy" id="37682"/>
    <lineage>
        <taxon>Eukaryota</taxon>
        <taxon>Viridiplantae</taxon>
        <taxon>Streptophyta</taxon>
        <taxon>Embryophyta</taxon>
        <taxon>Tracheophyta</taxon>
        <taxon>Spermatophyta</taxon>
        <taxon>Magnoliopsida</taxon>
        <taxon>Liliopsida</taxon>
        <taxon>Poales</taxon>
        <taxon>Poaceae</taxon>
        <taxon>BOP clade</taxon>
        <taxon>Pooideae</taxon>
        <taxon>Triticodae</taxon>
        <taxon>Triticeae</taxon>
        <taxon>Triticinae</taxon>
        <taxon>Aegilops</taxon>
    </lineage>
</organism>
<evidence type="ECO:0000259" key="1">
    <source>
        <dbReference type="Pfam" id="PF23635"/>
    </source>
</evidence>